<protein>
    <submittedName>
        <fullName evidence="3">Uncharacterized protein</fullName>
    </submittedName>
</protein>
<name>A0A7R9DTH3_TIMPO</name>
<sequence length="298" mass="33259">MSRRAEQRVEHPRTLTWPEEATIFLCFSPVSGLTLGGACQSNGWLFGASRSVLVPCVGARLGGSDYRGEVRQQEQRFQESSQHELSQLAEKQQELDRKQQLVEQELSRLKAERDSMASVQHELEESYNRVQHMSQSLSQSHELQEQVNLLQQELDATRHRLRDVSDSHRSQQTEPTRSETAAVCVYYRCSSSSWRPSHQLLSCGKPPNATVGRTSGVHRGKRSTRPEASLTHRRHTLGCPDHQLLSVDDSDLIGGPRENPPRELASSCTMAGIIKQVNNSTLGTAKVSRGIICPVGTL</sequence>
<feature type="coiled-coil region" evidence="1">
    <location>
        <begin position="78"/>
        <end position="160"/>
    </location>
</feature>
<organism evidence="3">
    <name type="scientific">Timema poppense</name>
    <name type="common">Walking stick</name>
    <dbReference type="NCBI Taxonomy" id="170557"/>
    <lineage>
        <taxon>Eukaryota</taxon>
        <taxon>Metazoa</taxon>
        <taxon>Ecdysozoa</taxon>
        <taxon>Arthropoda</taxon>
        <taxon>Hexapoda</taxon>
        <taxon>Insecta</taxon>
        <taxon>Pterygota</taxon>
        <taxon>Neoptera</taxon>
        <taxon>Polyneoptera</taxon>
        <taxon>Phasmatodea</taxon>
        <taxon>Timematodea</taxon>
        <taxon>Timematoidea</taxon>
        <taxon>Timematidae</taxon>
        <taxon>Timema</taxon>
    </lineage>
</organism>
<accession>A0A7R9DTH3</accession>
<gene>
    <name evidence="3" type="ORF">TPSB3V08_LOCUS13158</name>
</gene>
<dbReference type="AlphaFoldDB" id="A0A7R9DTH3"/>
<reference evidence="3" key="1">
    <citation type="submission" date="2020-11" db="EMBL/GenBank/DDBJ databases">
        <authorList>
            <person name="Tran Van P."/>
        </authorList>
    </citation>
    <scope>NUCLEOTIDE SEQUENCE</scope>
</reference>
<feature type="region of interest" description="Disordered" evidence="2">
    <location>
        <begin position="205"/>
        <end position="230"/>
    </location>
</feature>
<evidence type="ECO:0000256" key="2">
    <source>
        <dbReference type="SAM" id="MobiDB-lite"/>
    </source>
</evidence>
<keyword evidence="1" id="KW-0175">Coiled coil</keyword>
<evidence type="ECO:0000256" key="1">
    <source>
        <dbReference type="SAM" id="Coils"/>
    </source>
</evidence>
<dbReference type="EMBL" id="OD023084">
    <property type="protein sequence ID" value="CAD7419735.1"/>
    <property type="molecule type" value="Genomic_DNA"/>
</dbReference>
<proteinExistence type="predicted"/>
<evidence type="ECO:0000313" key="3">
    <source>
        <dbReference type="EMBL" id="CAD7419735.1"/>
    </source>
</evidence>